<dbReference type="InterPro" id="IPR022279">
    <property type="entry name" value="Pup_ligase"/>
</dbReference>
<evidence type="ECO:0000256" key="7">
    <source>
        <dbReference type="HAMAP-Rule" id="MF_02111"/>
    </source>
</evidence>
<dbReference type="Pfam" id="PF03136">
    <property type="entry name" value="Pup_ligase"/>
    <property type="match status" value="1"/>
</dbReference>
<feature type="binding site" evidence="7">
    <location>
        <position position="420"/>
    </location>
    <ligand>
        <name>ATP</name>
        <dbReference type="ChEBI" id="CHEBI:30616"/>
    </ligand>
</feature>
<organism evidence="9 10">
    <name type="scientific">Kineococcus glutinatus</name>
    <dbReference type="NCBI Taxonomy" id="1070872"/>
    <lineage>
        <taxon>Bacteria</taxon>
        <taxon>Bacillati</taxon>
        <taxon>Actinomycetota</taxon>
        <taxon>Actinomycetes</taxon>
        <taxon>Kineosporiales</taxon>
        <taxon>Kineosporiaceae</taxon>
        <taxon>Kineococcus</taxon>
    </lineage>
</organism>
<accession>A0ABP9HY68</accession>
<keyword evidence="3 7" id="KW-0547">Nucleotide-binding</keyword>
<dbReference type="InterPro" id="IPR004347">
    <property type="entry name" value="Pup_ligase/deamidase"/>
</dbReference>
<comment type="similarity">
    <text evidence="7">Belongs to the Pup ligase/Pup deamidase family. Pup-conjugating enzyme subfamily.</text>
</comment>
<comment type="caution">
    <text evidence="9">The sequence shown here is derived from an EMBL/GenBank/DDBJ whole genome shotgun (WGS) entry which is preliminary data.</text>
</comment>
<feature type="binding site" evidence="7">
    <location>
        <position position="66"/>
    </location>
    <ligand>
        <name>ATP</name>
        <dbReference type="ChEBI" id="CHEBI:30616"/>
    </ligand>
</feature>
<evidence type="ECO:0000256" key="4">
    <source>
        <dbReference type="ARBA" id="ARBA00022786"/>
    </source>
</evidence>
<keyword evidence="6 7" id="KW-0460">Magnesium</keyword>
<reference evidence="10" key="1">
    <citation type="journal article" date="2019" name="Int. J. Syst. Evol. Microbiol.">
        <title>The Global Catalogue of Microorganisms (GCM) 10K type strain sequencing project: providing services to taxonomists for standard genome sequencing and annotation.</title>
        <authorList>
            <consortium name="The Broad Institute Genomics Platform"/>
            <consortium name="The Broad Institute Genome Sequencing Center for Infectious Disease"/>
            <person name="Wu L."/>
            <person name="Ma J."/>
        </authorList>
    </citation>
    <scope>NUCLEOTIDE SEQUENCE [LARGE SCALE GENOMIC DNA]</scope>
    <source>
        <strain evidence="10">JCM 18126</strain>
    </source>
</reference>
<dbReference type="Proteomes" id="UP001501195">
    <property type="component" value="Unassembled WGS sequence"/>
</dbReference>
<protein>
    <recommendedName>
        <fullName evidence="7 8">Pup--protein ligase</fullName>
        <ecNumber evidence="7 8">6.3.1.19</ecNumber>
    </recommendedName>
    <alternativeName>
        <fullName evidence="7">Proteasome accessory factor A</fullName>
    </alternativeName>
    <alternativeName>
        <fullName evidence="7">Pup-conjugating enzyme</fullName>
    </alternativeName>
</protein>
<proteinExistence type="inferred from homology"/>
<dbReference type="NCBIfam" id="TIGR03686">
    <property type="entry name" value="pupylate_PafA"/>
    <property type="match status" value="1"/>
</dbReference>
<name>A0ABP9HY68_9ACTN</name>
<dbReference type="PANTHER" id="PTHR42307">
    <property type="entry name" value="PUP DEAMIDASE/DEPUPYLASE"/>
    <property type="match status" value="1"/>
</dbReference>
<evidence type="ECO:0000313" key="9">
    <source>
        <dbReference type="EMBL" id="GAA4981763.1"/>
    </source>
</evidence>
<dbReference type="GO" id="GO:0016874">
    <property type="term" value="F:ligase activity"/>
    <property type="evidence" value="ECO:0007669"/>
    <property type="project" value="UniProtKB-KW"/>
</dbReference>
<keyword evidence="1 7" id="KW-0436">Ligase</keyword>
<comment type="pathway">
    <text evidence="7">Protein degradation; proteasomal Pup-dependent pathway.</text>
</comment>
<keyword evidence="5 7" id="KW-0067">ATP-binding</keyword>
<evidence type="ECO:0000256" key="8">
    <source>
        <dbReference type="NCBIfam" id="TIGR03686"/>
    </source>
</evidence>
<gene>
    <name evidence="7 9" type="primary">pafA</name>
    <name evidence="9" type="ORF">GCM10023225_22240</name>
</gene>
<feature type="active site" description="Proton acceptor" evidence="7">
    <location>
        <position position="57"/>
    </location>
</feature>
<sequence length="453" mass="51729">MDRRIFGLETEFGVTCAFEGQRKLSPDEVARYLFRKVVSWGRSSNVFLKNGARLYLDVGSHPEYATPECDDVRQLVVHDRAGERTLEGLLTDAERRLQEEGINGEVFLFKNNTDSAGNSYGCHENYLVSRHGEFSRLSDALIPFLVTRQIVVGAGKVVQTPRGAAYSLSQRADHIWEGISSATTRSRPIINTRDEPHADAERYRRLHVIVGDSNMSETTTMLKVGATDLVLRLVESGMLLRDMTLENPIRAIREISHDTTGRRRLRLANGREACALEIQEEFLARAKDFVESDGLQTPTVKRVLDLWERALLAVRSGDLGLVEREVDWVIKKRLLERYMAKHDLTLSSPRIARLDLAYHDISRRRGLHYLLMNRGLAERVSHDLEVFEATAVPPQTTRAKLRGDFVRAAQEKHRDFTVDWVHLKLNDQAQRTVLCKDPFRSVDERVERLIESM</sequence>
<dbReference type="HAMAP" id="MF_02111">
    <property type="entry name" value="Pup_ligase"/>
    <property type="match status" value="1"/>
</dbReference>
<keyword evidence="2 7" id="KW-0479">Metal-binding</keyword>
<evidence type="ECO:0000256" key="5">
    <source>
        <dbReference type="ARBA" id="ARBA00022840"/>
    </source>
</evidence>
<feature type="binding site" evidence="7">
    <location>
        <position position="63"/>
    </location>
    <ligand>
        <name>Mg(2+)</name>
        <dbReference type="ChEBI" id="CHEBI:18420"/>
    </ligand>
</feature>
<comment type="miscellaneous">
    <text evidence="7">The reaction mechanism probably proceeds via the activation of Pup by phosphorylation of its C-terminal glutamate, which is then subject to nucleophilic attack by the substrate lysine, resulting in an isopeptide bond and the release of phosphate as a good leaving group.</text>
</comment>
<dbReference type="PIRSF" id="PIRSF018077">
    <property type="entry name" value="UCP018077"/>
    <property type="match status" value="1"/>
</dbReference>
<keyword evidence="4 7" id="KW-0833">Ubl conjugation pathway</keyword>
<comment type="function">
    <text evidence="7">Catalyzes the covalent attachment of the prokaryotic ubiquitin-like protein modifier Pup to the proteasomal substrate proteins, thereby targeting them for proteasomal degradation. This tagging system is termed pupylation. The ligation reaction involves the side-chain carboxylate of the C-terminal glutamate of Pup and the side-chain amino group of a substrate lysine.</text>
</comment>
<evidence type="ECO:0000313" key="10">
    <source>
        <dbReference type="Proteomes" id="UP001501195"/>
    </source>
</evidence>
<evidence type="ECO:0000256" key="6">
    <source>
        <dbReference type="ARBA" id="ARBA00022842"/>
    </source>
</evidence>
<keyword evidence="10" id="KW-1185">Reference proteome</keyword>
<feature type="binding site" evidence="7">
    <location>
        <position position="55"/>
    </location>
    <ligand>
        <name>Mg(2+)</name>
        <dbReference type="ChEBI" id="CHEBI:18420"/>
    </ligand>
</feature>
<comment type="pathway">
    <text evidence="7">Protein modification; protein pupylation.</text>
</comment>
<dbReference type="EC" id="6.3.1.19" evidence="7 8"/>
<evidence type="ECO:0000256" key="1">
    <source>
        <dbReference type="ARBA" id="ARBA00022598"/>
    </source>
</evidence>
<dbReference type="RefSeq" id="WP_345712613.1">
    <property type="nucleotide sequence ID" value="NZ_BAABIL010000324.1"/>
</dbReference>
<evidence type="ECO:0000256" key="3">
    <source>
        <dbReference type="ARBA" id="ARBA00022741"/>
    </source>
</evidence>
<feature type="binding site" evidence="7">
    <location>
        <position position="9"/>
    </location>
    <ligand>
        <name>Mg(2+)</name>
        <dbReference type="ChEBI" id="CHEBI:18420"/>
    </ligand>
</feature>
<comment type="catalytic activity">
    <reaction evidence="7">
        <text>ATP + [prokaryotic ubiquitin-like protein]-L-glutamate + [protein]-L-lysine = ADP + phosphate + N(6)-([prokaryotic ubiquitin-like protein]-gamma-L-glutamyl)-[protein]-L-lysine.</text>
        <dbReference type="EC" id="6.3.1.19"/>
    </reaction>
</comment>
<evidence type="ECO:0000256" key="2">
    <source>
        <dbReference type="ARBA" id="ARBA00022723"/>
    </source>
</evidence>
<dbReference type="EMBL" id="BAABIL010000324">
    <property type="protein sequence ID" value="GAA4981763.1"/>
    <property type="molecule type" value="Genomic_DNA"/>
</dbReference>
<dbReference type="PANTHER" id="PTHR42307:SF3">
    <property type="entry name" value="PUP--PROTEIN LIGASE"/>
    <property type="match status" value="1"/>
</dbReference>
<feature type="binding site" evidence="7">
    <location>
        <position position="53"/>
    </location>
    <ligand>
        <name>ATP</name>
        <dbReference type="ChEBI" id="CHEBI:30616"/>
    </ligand>
</feature>